<keyword evidence="4 6" id="KW-0408">Iron</keyword>
<dbReference type="InterPro" id="IPR036396">
    <property type="entry name" value="Cyt_P450_sf"/>
</dbReference>
<evidence type="ECO:0000256" key="6">
    <source>
        <dbReference type="PIRSR" id="PIRSR602403-1"/>
    </source>
</evidence>
<dbReference type="AlphaFoldDB" id="A0AAN6Y967"/>
<evidence type="ECO:0000256" key="3">
    <source>
        <dbReference type="ARBA" id="ARBA00022723"/>
    </source>
</evidence>
<dbReference type="PANTHER" id="PTHR47582">
    <property type="entry name" value="P450, PUTATIVE (EUROFUNG)-RELATED"/>
    <property type="match status" value="1"/>
</dbReference>
<evidence type="ECO:0000256" key="1">
    <source>
        <dbReference type="ARBA" id="ARBA00001971"/>
    </source>
</evidence>
<evidence type="ECO:0000313" key="9">
    <source>
        <dbReference type="Proteomes" id="UP001301769"/>
    </source>
</evidence>
<dbReference type="InterPro" id="IPR002403">
    <property type="entry name" value="Cyt_P450_E_grp-IV"/>
</dbReference>
<sequence>MSAVLAVVVTGAAALYIFLRTLLHVTQDKTEPPMVETTIPFLSPILGMATRKGEFYPCLRYGLREIQTSHLYLMPGSKLYVINSTALLSLVQRQYRTLSFTPIEAKAARDLMGCSDTASKIISLDPTKDGSYLMSFAKAIHPALAPSIHLDAMNRVSVQRISDVFDELQATAPNKVNLFEWASHSMLLVSTDAVFGSQNPFRASALEEAWYRFEPSIIIFMLGLFPSILASDALKAREQIVSAIEGYLSSGAPDDPDTSELVRARLAHNNSFSIPIKDQARFEMGNIFAILGNTLPSSFWILFHVYSDPSVLSDIGDEVSKLVTTTLSSDGVTTHTIDAAAVKTGCPILISTLREVFRYHGVGTSPRLVMEDHLLDGKYLLKKGNTVMIPGRVQHMDHSIWGQDVSTFNHRRFVATDDAYQRPSPVAFRGFGGGTTLCPGRHFASTEILVFAALMVMRFDVRPSGGKPWIQPTVDKSPMAAAIPVPDGDIEVQVELKGPKEQEWRVSFSGSGSALELSAEGVRD</sequence>
<name>A0AAN6Y967_9PEZI</name>
<dbReference type="InterPro" id="IPR017972">
    <property type="entry name" value="Cyt_P450_CS"/>
</dbReference>
<dbReference type="PRINTS" id="PR00465">
    <property type="entry name" value="EP450IV"/>
</dbReference>
<keyword evidence="7" id="KW-0560">Oxidoreductase</keyword>
<dbReference type="Gene3D" id="1.10.630.10">
    <property type="entry name" value="Cytochrome P450"/>
    <property type="match status" value="1"/>
</dbReference>
<keyword evidence="6 7" id="KW-0349">Heme</keyword>
<protein>
    <submittedName>
        <fullName evidence="8">Cholesterol 7-alpha-monooxygenase</fullName>
    </submittedName>
</protein>
<dbReference type="GO" id="GO:0016705">
    <property type="term" value="F:oxidoreductase activity, acting on paired donors, with incorporation or reduction of molecular oxygen"/>
    <property type="evidence" value="ECO:0007669"/>
    <property type="project" value="InterPro"/>
</dbReference>
<accession>A0AAN6Y967</accession>
<evidence type="ECO:0000256" key="5">
    <source>
        <dbReference type="ARBA" id="ARBA00023033"/>
    </source>
</evidence>
<comment type="similarity">
    <text evidence="2 7">Belongs to the cytochrome P450 family.</text>
</comment>
<keyword evidence="5 7" id="KW-0503">Monooxygenase</keyword>
<organism evidence="8 9">
    <name type="scientific">Rhypophila decipiens</name>
    <dbReference type="NCBI Taxonomy" id="261697"/>
    <lineage>
        <taxon>Eukaryota</taxon>
        <taxon>Fungi</taxon>
        <taxon>Dikarya</taxon>
        <taxon>Ascomycota</taxon>
        <taxon>Pezizomycotina</taxon>
        <taxon>Sordariomycetes</taxon>
        <taxon>Sordariomycetidae</taxon>
        <taxon>Sordariales</taxon>
        <taxon>Naviculisporaceae</taxon>
        <taxon>Rhypophila</taxon>
    </lineage>
</organism>
<dbReference type="SUPFAM" id="SSF48264">
    <property type="entry name" value="Cytochrome P450"/>
    <property type="match status" value="1"/>
</dbReference>
<dbReference type="CDD" id="cd11040">
    <property type="entry name" value="CYP7_CYP8-like"/>
    <property type="match status" value="1"/>
</dbReference>
<feature type="binding site" description="axial binding residue" evidence="6">
    <location>
        <position position="438"/>
    </location>
    <ligand>
        <name>heme</name>
        <dbReference type="ChEBI" id="CHEBI:30413"/>
    </ligand>
    <ligandPart>
        <name>Fe</name>
        <dbReference type="ChEBI" id="CHEBI:18248"/>
    </ligandPart>
</feature>
<dbReference type="Pfam" id="PF00067">
    <property type="entry name" value="p450"/>
    <property type="match status" value="1"/>
</dbReference>
<keyword evidence="3 6" id="KW-0479">Metal-binding</keyword>
<dbReference type="Proteomes" id="UP001301769">
    <property type="component" value="Unassembled WGS sequence"/>
</dbReference>
<gene>
    <name evidence="8" type="ORF">QBC37DRAFT_389358</name>
</gene>
<reference evidence="8" key="1">
    <citation type="journal article" date="2023" name="Mol. Phylogenet. Evol.">
        <title>Genome-scale phylogeny and comparative genomics of the fungal order Sordariales.</title>
        <authorList>
            <person name="Hensen N."/>
            <person name="Bonometti L."/>
            <person name="Westerberg I."/>
            <person name="Brannstrom I.O."/>
            <person name="Guillou S."/>
            <person name="Cros-Aarteil S."/>
            <person name="Calhoun S."/>
            <person name="Haridas S."/>
            <person name="Kuo A."/>
            <person name="Mondo S."/>
            <person name="Pangilinan J."/>
            <person name="Riley R."/>
            <person name="LaButti K."/>
            <person name="Andreopoulos B."/>
            <person name="Lipzen A."/>
            <person name="Chen C."/>
            <person name="Yan M."/>
            <person name="Daum C."/>
            <person name="Ng V."/>
            <person name="Clum A."/>
            <person name="Steindorff A."/>
            <person name="Ohm R.A."/>
            <person name="Martin F."/>
            <person name="Silar P."/>
            <person name="Natvig D.O."/>
            <person name="Lalanne C."/>
            <person name="Gautier V."/>
            <person name="Ament-Velasquez S.L."/>
            <person name="Kruys A."/>
            <person name="Hutchinson M.I."/>
            <person name="Powell A.J."/>
            <person name="Barry K."/>
            <person name="Miller A.N."/>
            <person name="Grigoriev I.V."/>
            <person name="Debuchy R."/>
            <person name="Gladieux P."/>
            <person name="Hiltunen Thoren M."/>
            <person name="Johannesson H."/>
        </authorList>
    </citation>
    <scope>NUCLEOTIDE SEQUENCE</scope>
    <source>
        <strain evidence="8">PSN293</strain>
    </source>
</reference>
<comment type="cofactor">
    <cofactor evidence="1 6">
        <name>heme</name>
        <dbReference type="ChEBI" id="CHEBI:30413"/>
    </cofactor>
</comment>
<reference evidence="8" key="2">
    <citation type="submission" date="2023-05" db="EMBL/GenBank/DDBJ databases">
        <authorList>
            <consortium name="Lawrence Berkeley National Laboratory"/>
            <person name="Steindorff A."/>
            <person name="Hensen N."/>
            <person name="Bonometti L."/>
            <person name="Westerberg I."/>
            <person name="Brannstrom I.O."/>
            <person name="Guillou S."/>
            <person name="Cros-Aarteil S."/>
            <person name="Calhoun S."/>
            <person name="Haridas S."/>
            <person name="Kuo A."/>
            <person name="Mondo S."/>
            <person name="Pangilinan J."/>
            <person name="Riley R."/>
            <person name="Labutti K."/>
            <person name="Andreopoulos B."/>
            <person name="Lipzen A."/>
            <person name="Chen C."/>
            <person name="Yanf M."/>
            <person name="Daum C."/>
            <person name="Ng V."/>
            <person name="Clum A."/>
            <person name="Ohm R."/>
            <person name="Martin F."/>
            <person name="Silar P."/>
            <person name="Natvig D."/>
            <person name="Lalanne C."/>
            <person name="Gautier V."/>
            <person name="Ament-Velasquez S.L."/>
            <person name="Kruys A."/>
            <person name="Hutchinson M.I."/>
            <person name="Powell A.J."/>
            <person name="Barry K."/>
            <person name="Miller A.N."/>
            <person name="Grigoriev I.V."/>
            <person name="Debuchy R."/>
            <person name="Gladieux P."/>
            <person name="Thoren M.H."/>
            <person name="Johannesson H."/>
        </authorList>
    </citation>
    <scope>NUCLEOTIDE SEQUENCE</scope>
    <source>
        <strain evidence="8">PSN293</strain>
    </source>
</reference>
<keyword evidence="9" id="KW-1185">Reference proteome</keyword>
<evidence type="ECO:0000256" key="2">
    <source>
        <dbReference type="ARBA" id="ARBA00010617"/>
    </source>
</evidence>
<evidence type="ECO:0000256" key="4">
    <source>
        <dbReference type="ARBA" id="ARBA00023004"/>
    </source>
</evidence>
<dbReference type="InterPro" id="IPR001128">
    <property type="entry name" value="Cyt_P450"/>
</dbReference>
<dbReference type="GO" id="GO:0020037">
    <property type="term" value="F:heme binding"/>
    <property type="evidence" value="ECO:0007669"/>
    <property type="project" value="InterPro"/>
</dbReference>
<dbReference type="GO" id="GO:0005506">
    <property type="term" value="F:iron ion binding"/>
    <property type="evidence" value="ECO:0007669"/>
    <property type="project" value="InterPro"/>
</dbReference>
<dbReference type="EMBL" id="MU858141">
    <property type="protein sequence ID" value="KAK4211752.1"/>
    <property type="molecule type" value="Genomic_DNA"/>
</dbReference>
<dbReference type="PANTHER" id="PTHR47582:SF1">
    <property type="entry name" value="P450, PUTATIVE (EUROFUNG)-RELATED"/>
    <property type="match status" value="1"/>
</dbReference>
<dbReference type="GO" id="GO:0004497">
    <property type="term" value="F:monooxygenase activity"/>
    <property type="evidence" value="ECO:0007669"/>
    <property type="project" value="UniProtKB-KW"/>
</dbReference>
<evidence type="ECO:0000313" key="8">
    <source>
        <dbReference type="EMBL" id="KAK4211752.1"/>
    </source>
</evidence>
<proteinExistence type="inferred from homology"/>
<dbReference type="PROSITE" id="PS00086">
    <property type="entry name" value="CYTOCHROME_P450"/>
    <property type="match status" value="1"/>
</dbReference>
<dbReference type="InterPro" id="IPR053007">
    <property type="entry name" value="CYP450_monoxygenase_sec-met"/>
</dbReference>
<evidence type="ECO:0000256" key="7">
    <source>
        <dbReference type="RuleBase" id="RU000461"/>
    </source>
</evidence>
<comment type="caution">
    <text evidence="8">The sequence shown here is derived from an EMBL/GenBank/DDBJ whole genome shotgun (WGS) entry which is preliminary data.</text>
</comment>